<feature type="transmembrane region" description="Helical" evidence="1">
    <location>
        <begin position="45"/>
        <end position="67"/>
    </location>
</feature>
<proteinExistence type="predicted"/>
<dbReference type="Pfam" id="PF23930">
    <property type="entry name" value="DUF7268"/>
    <property type="match status" value="1"/>
</dbReference>
<dbReference type="InterPro" id="IPR055692">
    <property type="entry name" value="DUF7268"/>
</dbReference>
<feature type="transmembrane region" description="Helical" evidence="1">
    <location>
        <begin position="16"/>
        <end position="39"/>
    </location>
</feature>
<sequence length="117" mass="11923">MAGTFSRAAFRRRLRLFLPAAGLGIAVGLSLVAVLATLIQGAVGTVFAIGSLAFGIGLLGWSGAVGLGRSLDSMKQHLGADTAWTQANARRAMTRLLGFGVGIMLAASLTEPLVAAL</sequence>
<evidence type="ECO:0000313" key="3">
    <source>
        <dbReference type="Proteomes" id="UP000270581"/>
    </source>
</evidence>
<feature type="transmembrane region" description="Helical" evidence="1">
    <location>
        <begin position="96"/>
        <end position="115"/>
    </location>
</feature>
<protein>
    <submittedName>
        <fullName evidence="2">Uncharacterized protein</fullName>
    </submittedName>
</protein>
<keyword evidence="1" id="KW-1133">Transmembrane helix</keyword>
<evidence type="ECO:0000313" key="2">
    <source>
        <dbReference type="EMBL" id="RNJ27082.1"/>
    </source>
</evidence>
<dbReference type="EMBL" id="RJJC01000001">
    <property type="protein sequence ID" value="RNJ27082.1"/>
    <property type="molecule type" value="Genomic_DNA"/>
</dbReference>
<gene>
    <name evidence="2" type="ORF">Nmn1133_10605</name>
</gene>
<comment type="caution">
    <text evidence="2">The sequence shown here is derived from an EMBL/GenBank/DDBJ whole genome shotgun (WGS) entry which is preliminary data.</text>
</comment>
<dbReference type="RefSeq" id="WP_123124375.1">
    <property type="nucleotide sequence ID" value="NZ_RJJC01000001.1"/>
</dbReference>
<keyword evidence="3" id="KW-1185">Reference proteome</keyword>
<reference evidence="2 3" key="1">
    <citation type="submission" date="2018-11" db="EMBL/GenBank/DDBJ databases">
        <title>Genome sequences of Natronomonas sp. CBA1133.</title>
        <authorList>
            <person name="Roh S.W."/>
            <person name="Cha I.-T."/>
        </authorList>
    </citation>
    <scope>NUCLEOTIDE SEQUENCE [LARGE SCALE GENOMIC DNA]</scope>
    <source>
        <strain evidence="2 3">CBA1133</strain>
    </source>
</reference>
<evidence type="ECO:0000256" key="1">
    <source>
        <dbReference type="SAM" id="Phobius"/>
    </source>
</evidence>
<name>A0AAJ4UWF9_9EURY</name>
<dbReference type="AlphaFoldDB" id="A0AAJ4UWF9"/>
<keyword evidence="1" id="KW-0472">Membrane</keyword>
<keyword evidence="1" id="KW-0812">Transmembrane</keyword>
<dbReference type="Proteomes" id="UP000270581">
    <property type="component" value="Unassembled WGS sequence"/>
</dbReference>
<organism evidence="2 3">
    <name type="scientific">Halosegnis longus</name>
    <dbReference type="NCBI Taxonomy" id="2216012"/>
    <lineage>
        <taxon>Archaea</taxon>
        <taxon>Methanobacteriati</taxon>
        <taxon>Methanobacteriota</taxon>
        <taxon>Stenosarchaea group</taxon>
        <taxon>Halobacteria</taxon>
        <taxon>Halobacteriales</taxon>
        <taxon>Natronomonadaceae</taxon>
        <taxon>Halosegnis</taxon>
    </lineage>
</organism>
<accession>A0AAJ4UWF9</accession>